<sequence>MDNPPLPSEILYQIFEYFCLHCQEKHSVSHEQILHNKTDKSRRALLSLSRTCKNWGCIAQNVLHHYFKHSDDRRQILFCRTICENPELGERLQVASLHRSAGIDHHLFAQLWFKESMARYIHLLGQGPLKLHSCTVSWGDYIAPIILLRAPNLKHLVVHGPYNPSIFEEFSMEAVLRNRALPQKLESLSVGQQEISCLWHLEPRVRTDLDALGGFLMRLENLETLSISRPNLERLPEKLPLQKLRRLRIGNACLSKDTLQRLINSTGSLEEFVYREIEDAAESTVTRLVTSQEIFEMLIPMRVRLKRVVLRMYSSERPPTALAQLVNLQQLRINAGDKFSDILNLPPTPFNFEHRSMVSVYYTNHLASSTKYRRSSNGYSKSRLSDAAIQETIQQSSENFSS</sequence>
<evidence type="ECO:0000313" key="1">
    <source>
        <dbReference type="EMBL" id="EWY97768.1"/>
    </source>
</evidence>
<dbReference type="Proteomes" id="UP000030753">
    <property type="component" value="Unassembled WGS sequence"/>
</dbReference>
<dbReference type="Gene3D" id="3.80.10.10">
    <property type="entry name" value="Ribonuclease Inhibitor"/>
    <property type="match status" value="1"/>
</dbReference>
<gene>
    <name evidence="1" type="ORF">FOYG_02533</name>
</gene>
<evidence type="ECO:0008006" key="3">
    <source>
        <dbReference type="Google" id="ProtNLM"/>
    </source>
</evidence>
<dbReference type="OrthoDB" id="2520703at2759"/>
<proteinExistence type="predicted"/>
<protein>
    <recommendedName>
        <fullName evidence="3">F-box domain-containing protein</fullName>
    </recommendedName>
</protein>
<dbReference type="AlphaFoldDB" id="W9IS29"/>
<dbReference type="EMBL" id="JH717840">
    <property type="protein sequence ID" value="EWY97768.1"/>
    <property type="molecule type" value="Genomic_DNA"/>
</dbReference>
<evidence type="ECO:0000313" key="2">
    <source>
        <dbReference type="Proteomes" id="UP000030753"/>
    </source>
</evidence>
<dbReference type="HOGENOM" id="CLU_648985_0_0_1"/>
<organism evidence="1 2">
    <name type="scientific">Fusarium oxysporum NRRL 32931</name>
    <dbReference type="NCBI Taxonomy" id="660029"/>
    <lineage>
        <taxon>Eukaryota</taxon>
        <taxon>Fungi</taxon>
        <taxon>Dikarya</taxon>
        <taxon>Ascomycota</taxon>
        <taxon>Pezizomycotina</taxon>
        <taxon>Sordariomycetes</taxon>
        <taxon>Hypocreomycetidae</taxon>
        <taxon>Hypocreales</taxon>
        <taxon>Nectriaceae</taxon>
        <taxon>Fusarium</taxon>
        <taxon>Fusarium oxysporum species complex</taxon>
    </lineage>
</organism>
<reference evidence="1 2" key="1">
    <citation type="submission" date="2011-06" db="EMBL/GenBank/DDBJ databases">
        <title>The Genome Sequence of Fusarium oxysporum FOSC 3-a.</title>
        <authorList>
            <consortium name="The Broad Institute Genome Sequencing Platform"/>
            <person name="Ma L.-J."/>
            <person name="Gale L.R."/>
            <person name="Schwartz D.C."/>
            <person name="Zhou S."/>
            <person name="Corby-Kistler H."/>
            <person name="Young S.K."/>
            <person name="Zeng Q."/>
            <person name="Gargeya S."/>
            <person name="Fitzgerald M."/>
            <person name="Haas B."/>
            <person name="Abouelleil A."/>
            <person name="Alvarado L."/>
            <person name="Arachchi H.M."/>
            <person name="Berlin A."/>
            <person name="Brown A."/>
            <person name="Chapman S.B."/>
            <person name="Chen Z."/>
            <person name="Dunbar C."/>
            <person name="Freedman E."/>
            <person name="Gearin G."/>
            <person name="Gellesch M."/>
            <person name="Goldberg J."/>
            <person name="Griggs A."/>
            <person name="Gujja S."/>
            <person name="Heiman D."/>
            <person name="Howarth C."/>
            <person name="Larson L."/>
            <person name="Lui A."/>
            <person name="MacDonald P.J.P."/>
            <person name="Mehta T."/>
            <person name="Montmayeur A."/>
            <person name="Murphy C."/>
            <person name="Neiman D."/>
            <person name="Pearson M."/>
            <person name="Priest M."/>
            <person name="Roberts A."/>
            <person name="Saif S."/>
            <person name="Shea T."/>
            <person name="Shenoy N."/>
            <person name="Sisk P."/>
            <person name="Stolte C."/>
            <person name="Sykes S."/>
            <person name="Wortman J."/>
            <person name="Nusbaum C."/>
            <person name="Birren B."/>
        </authorList>
    </citation>
    <scope>NUCLEOTIDE SEQUENCE [LARGE SCALE GENOMIC DNA]</scope>
    <source>
        <strain evidence="2">FOSC 3-a</strain>
    </source>
</reference>
<dbReference type="InterPro" id="IPR032675">
    <property type="entry name" value="LRR_dom_sf"/>
</dbReference>
<dbReference type="SUPFAM" id="SSF52047">
    <property type="entry name" value="RNI-like"/>
    <property type="match status" value="1"/>
</dbReference>
<name>W9IS29_FUSOX</name>
<accession>W9IS29</accession>